<evidence type="ECO:0000256" key="2">
    <source>
        <dbReference type="ARBA" id="ARBA00004922"/>
    </source>
</evidence>
<dbReference type="InterPro" id="IPR001382">
    <property type="entry name" value="Glyco_hydro_47"/>
</dbReference>
<evidence type="ECO:0000256" key="9">
    <source>
        <dbReference type="ARBA" id="ARBA00048605"/>
    </source>
</evidence>
<feature type="disulfide bond" evidence="11">
    <location>
        <begin position="493"/>
        <end position="522"/>
    </location>
</feature>
<keyword evidence="13" id="KW-1133">Transmembrane helix</keyword>
<comment type="similarity">
    <text evidence="3 12">Belongs to the glycosyl hydrolase 47 family.</text>
</comment>
<dbReference type="Proteomes" id="UP001292094">
    <property type="component" value="Unassembled WGS sequence"/>
</dbReference>
<keyword evidence="7 11" id="KW-1015">Disulfide bond</keyword>
<keyword evidence="6" id="KW-0106">Calcium</keyword>
<dbReference type="Gene3D" id="1.50.10.10">
    <property type="match status" value="2"/>
</dbReference>
<organism evidence="14 15">
    <name type="scientific">Petrolisthes manimaculis</name>
    <dbReference type="NCBI Taxonomy" id="1843537"/>
    <lineage>
        <taxon>Eukaryota</taxon>
        <taxon>Metazoa</taxon>
        <taxon>Ecdysozoa</taxon>
        <taxon>Arthropoda</taxon>
        <taxon>Crustacea</taxon>
        <taxon>Multicrustacea</taxon>
        <taxon>Malacostraca</taxon>
        <taxon>Eumalacostraca</taxon>
        <taxon>Eucarida</taxon>
        <taxon>Decapoda</taxon>
        <taxon>Pleocyemata</taxon>
        <taxon>Anomura</taxon>
        <taxon>Galatheoidea</taxon>
        <taxon>Porcellanidae</taxon>
        <taxon>Petrolisthes</taxon>
    </lineage>
</organism>
<dbReference type="PANTHER" id="PTHR11742:SF55">
    <property type="entry name" value="ENDOPLASMIC RETICULUM MANNOSYL-OLIGOSACCHARIDE 1,2-ALPHA-MANNOSIDASE"/>
    <property type="match status" value="1"/>
</dbReference>
<feature type="active site" evidence="10">
    <location>
        <position position="565"/>
    </location>
</feature>
<evidence type="ECO:0000256" key="8">
    <source>
        <dbReference type="ARBA" id="ARBA00047669"/>
    </source>
</evidence>
<reference evidence="14" key="1">
    <citation type="submission" date="2023-11" db="EMBL/GenBank/DDBJ databases">
        <title>Genome assemblies of two species of porcelain crab, Petrolisthes cinctipes and Petrolisthes manimaculis (Anomura: Porcellanidae).</title>
        <authorList>
            <person name="Angst P."/>
        </authorList>
    </citation>
    <scope>NUCLEOTIDE SEQUENCE</scope>
    <source>
        <strain evidence="14">PB745_02</strain>
        <tissue evidence="14">Gill</tissue>
    </source>
</reference>
<feature type="transmembrane region" description="Helical" evidence="13">
    <location>
        <begin position="52"/>
        <end position="73"/>
    </location>
</feature>
<accession>A0AAE1NF00</accession>
<dbReference type="SUPFAM" id="SSF48225">
    <property type="entry name" value="Seven-hairpin glycosidases"/>
    <property type="match status" value="2"/>
</dbReference>
<dbReference type="PRINTS" id="PR00747">
    <property type="entry name" value="GLYHDRLASE47"/>
</dbReference>
<evidence type="ECO:0000256" key="3">
    <source>
        <dbReference type="ARBA" id="ARBA00007658"/>
    </source>
</evidence>
<keyword evidence="15" id="KW-1185">Reference proteome</keyword>
<keyword evidence="13" id="KW-0472">Membrane</keyword>
<keyword evidence="13" id="KW-0812">Transmembrane</keyword>
<sequence>MLAGSVIEERRDYITLSLPPLQQQQQQQQTTTTSILTTIRSWRRRWKQLPRLLRGVLVILMAVVLVSLIIYNFTTIKLLGPSPLLPPSSLPPPSSLLQRHDTLSGLENNLSPPPLPPIPAQREKEIQAENSLRKVADKPEPLILEGGDQIIPPPGLPQRRSYRQEAVVSAMRHAWKGYKTYAWGHDHLKPVTRSRNDWLRLGLTLVDALDTLWIMELKEEFSEAREWVASQLNFNLNQEVNLFETTIRVLGGLLSTYHLTNDQLFLDKAIDLGDRLVLGFNSGSGVPFADVNLYSRRASKPRWGPDSSTSEVTTIQLEFRDLSRLTGKAIYEGWEGVGGFVGGLGGLGREGKRWGPDSSTSEVTTIQLEFRDLSRLTGKAIYEEKASFVSEHIHTLAKTDGLVPIFINAQTGQWRSHSTITLGARGDSYYEYLLKQWIQTGRTLDYLRDDYNQSVTGMEKHLASHTHPSRLLFFGELHGSTKNFVNKMDELTCYLPGTLALGTHYGMPRHHMDLAQRLMYTCVQTWLRQPTHLAPEITYFNIQPSPNNEDFYVKANDAHYLLRPETIESLWYLYHLTGNTTYQDWGWQLFQGIEKHCRVENGYTSIGNVRSATDTKPKDKMESFFLGETLKYLYLLFMDDQIPTVTV</sequence>
<keyword evidence="5 12" id="KW-0378">Hydrolase</keyword>
<evidence type="ECO:0000313" key="15">
    <source>
        <dbReference type="Proteomes" id="UP001292094"/>
    </source>
</evidence>
<dbReference type="InterPro" id="IPR036026">
    <property type="entry name" value="Seven-hairpin_glycosidases"/>
</dbReference>
<dbReference type="PANTHER" id="PTHR11742">
    <property type="entry name" value="MANNOSYL-OLIGOSACCHARIDE ALPHA-1,2-MANNOSIDASE-RELATED"/>
    <property type="match status" value="1"/>
</dbReference>
<dbReference type="GO" id="GO:0005509">
    <property type="term" value="F:calcium ion binding"/>
    <property type="evidence" value="ECO:0007669"/>
    <property type="project" value="InterPro"/>
</dbReference>
<feature type="active site" description="Proton donor" evidence="10">
    <location>
        <position position="244"/>
    </location>
</feature>
<comment type="caution">
    <text evidence="14">The sequence shown here is derived from an EMBL/GenBank/DDBJ whole genome shotgun (WGS) entry which is preliminary data.</text>
</comment>
<keyword evidence="4" id="KW-0479">Metal-binding</keyword>
<dbReference type="Pfam" id="PF01532">
    <property type="entry name" value="Glyco_hydro_47"/>
    <property type="match status" value="2"/>
</dbReference>
<evidence type="ECO:0000256" key="11">
    <source>
        <dbReference type="PIRSR" id="PIRSR601382-3"/>
    </source>
</evidence>
<gene>
    <name evidence="14" type="ORF">Pmani_039056</name>
</gene>
<evidence type="ECO:0000256" key="7">
    <source>
        <dbReference type="ARBA" id="ARBA00023157"/>
    </source>
</evidence>
<evidence type="ECO:0000256" key="5">
    <source>
        <dbReference type="ARBA" id="ARBA00022801"/>
    </source>
</evidence>
<evidence type="ECO:0000313" key="14">
    <source>
        <dbReference type="EMBL" id="KAK4287887.1"/>
    </source>
</evidence>
<keyword evidence="12" id="KW-0326">Glycosidase</keyword>
<dbReference type="InterPro" id="IPR012341">
    <property type="entry name" value="6hp_glycosidase-like_sf"/>
</dbReference>
<evidence type="ECO:0000256" key="10">
    <source>
        <dbReference type="PIRSR" id="PIRSR601382-1"/>
    </source>
</evidence>
<comment type="cofactor">
    <cofactor evidence="1">
        <name>Ca(2+)</name>
        <dbReference type="ChEBI" id="CHEBI:29108"/>
    </cofactor>
</comment>
<dbReference type="EC" id="3.2.1.-" evidence="12"/>
<evidence type="ECO:0000256" key="1">
    <source>
        <dbReference type="ARBA" id="ARBA00001913"/>
    </source>
</evidence>
<dbReference type="AlphaFoldDB" id="A0AAE1NF00"/>
<feature type="active site" evidence="10">
    <location>
        <position position="427"/>
    </location>
</feature>
<proteinExistence type="inferred from homology"/>
<dbReference type="GO" id="GO:0005783">
    <property type="term" value="C:endoplasmic reticulum"/>
    <property type="evidence" value="ECO:0007669"/>
    <property type="project" value="TreeGrafter"/>
</dbReference>
<dbReference type="GO" id="GO:0004571">
    <property type="term" value="F:mannosyl-oligosaccharide 1,2-alpha-mannosidase activity"/>
    <property type="evidence" value="ECO:0007669"/>
    <property type="project" value="UniProtKB-EC"/>
</dbReference>
<evidence type="ECO:0000256" key="12">
    <source>
        <dbReference type="RuleBase" id="RU361193"/>
    </source>
</evidence>
<dbReference type="InterPro" id="IPR050749">
    <property type="entry name" value="Glycosyl_Hydrolase_47"/>
</dbReference>
<evidence type="ECO:0000256" key="4">
    <source>
        <dbReference type="ARBA" id="ARBA00022723"/>
    </source>
</evidence>
<name>A0AAE1NF00_9EUCA</name>
<feature type="active site" description="Proton donor" evidence="10">
    <location>
        <position position="536"/>
    </location>
</feature>
<comment type="pathway">
    <text evidence="2">Protein modification; protein glycosylation.</text>
</comment>
<evidence type="ECO:0000256" key="13">
    <source>
        <dbReference type="SAM" id="Phobius"/>
    </source>
</evidence>
<protein>
    <recommendedName>
        <fullName evidence="12">alpha-1,2-Mannosidase</fullName>
        <ecNumber evidence="12">3.2.1.-</ecNumber>
    </recommendedName>
</protein>
<dbReference type="EMBL" id="JAWZYT010006600">
    <property type="protein sequence ID" value="KAK4287887.1"/>
    <property type="molecule type" value="Genomic_DNA"/>
</dbReference>
<comment type="catalytic activity">
    <reaction evidence="9">
        <text>N(4)-(alpha-D-Man-(1-&gt;2)-alpha-D-Man-(1-&gt;2)-alpha-D-Man-(1-&gt;3)-[alpha-D-Man-(1-&gt;2)-alpha-D-Man-(1-&gt;3)-[alpha-D-Man-(1-&gt;2)-alpha-D-Man-(1-&gt;6)]-alpha-D-Man-(1-&gt;6)]-beta-D-Man-(1-&gt;4)-beta-D-GlcNAc-(1-&gt;4)-beta-D-GlcNAc)-L-asparaginyl-[protein] (N-glucan mannose isomer 9A1,2,3B1,2,3) + 4 H2O = N(4)-(alpha-D-Man-(1-&gt;3)-[alpha-D-Man-(1-&gt;3)-[alpha-D-Man-(1-&gt;6)]-alpha-D-Man-(1-&gt;6)]-beta-D-Man-(1-&gt;4)-beta-D-GlcNAc-(1-&gt;4)-beta-D-GlcNAc)-L-asparaginyl-[protein] (N-glucan mannose isomer 5A1,2) + 4 beta-D-mannose</text>
        <dbReference type="Rhea" id="RHEA:56008"/>
        <dbReference type="Rhea" id="RHEA-COMP:14356"/>
        <dbReference type="Rhea" id="RHEA-COMP:14367"/>
        <dbReference type="ChEBI" id="CHEBI:15377"/>
        <dbReference type="ChEBI" id="CHEBI:28563"/>
        <dbReference type="ChEBI" id="CHEBI:59087"/>
        <dbReference type="ChEBI" id="CHEBI:139493"/>
        <dbReference type="EC" id="3.2.1.113"/>
    </reaction>
</comment>
<dbReference type="GO" id="GO:0005975">
    <property type="term" value="P:carbohydrate metabolic process"/>
    <property type="evidence" value="ECO:0007669"/>
    <property type="project" value="InterPro"/>
</dbReference>
<dbReference type="GO" id="GO:0016020">
    <property type="term" value="C:membrane"/>
    <property type="evidence" value="ECO:0007669"/>
    <property type="project" value="InterPro"/>
</dbReference>
<comment type="catalytic activity">
    <reaction evidence="8">
        <text>N(4)-(alpha-D-Man-(1-&gt;2)-alpha-D-Man-(1-&gt;2)-alpha-D-Man-(1-&gt;3)-[alpha-D-Man-(1-&gt;3)-[alpha-D-Man-(1-&gt;2)-alpha-D-Man-(1-&gt;6)]-alpha-D-Man-(1-&gt;6)]-beta-D-Man-(1-&gt;4)-beta-D-GlcNAc-(1-&gt;4)-beta-D-GlcNAc)-L-asparaginyl-[protein] (N-glucan mannose isomer 8A1,2,3B1,3) + 3 H2O = N(4)-(alpha-D-Man-(1-&gt;3)-[alpha-D-Man-(1-&gt;3)-[alpha-D-Man-(1-&gt;6)]-alpha-D-Man-(1-&gt;6)]-beta-D-Man-(1-&gt;4)-beta-D-GlcNAc-(1-&gt;4)-beta-D-GlcNAc)-L-asparaginyl-[protein] (N-glucan mannose isomer 5A1,2) + 3 beta-D-mannose</text>
        <dbReference type="Rhea" id="RHEA:56028"/>
        <dbReference type="Rhea" id="RHEA-COMP:14358"/>
        <dbReference type="Rhea" id="RHEA-COMP:14367"/>
        <dbReference type="ChEBI" id="CHEBI:15377"/>
        <dbReference type="ChEBI" id="CHEBI:28563"/>
        <dbReference type="ChEBI" id="CHEBI:59087"/>
        <dbReference type="ChEBI" id="CHEBI:60628"/>
        <dbReference type="EC" id="3.2.1.113"/>
    </reaction>
</comment>
<evidence type="ECO:0000256" key="6">
    <source>
        <dbReference type="ARBA" id="ARBA00022837"/>
    </source>
</evidence>
<dbReference type="EMBL" id="JAWZYT010006600">
    <property type="protein sequence ID" value="KAK4287888.1"/>
    <property type="molecule type" value="Genomic_DNA"/>
</dbReference>